<dbReference type="GO" id="GO:0006310">
    <property type="term" value="P:DNA recombination"/>
    <property type="evidence" value="ECO:0007669"/>
    <property type="project" value="UniProtKB-KW"/>
</dbReference>
<proteinExistence type="predicted"/>
<dbReference type="InterPro" id="IPR013762">
    <property type="entry name" value="Integrase-like_cat_sf"/>
</dbReference>
<evidence type="ECO:0000256" key="3">
    <source>
        <dbReference type="ARBA" id="ARBA00023172"/>
    </source>
</evidence>
<evidence type="ECO:0000256" key="5">
    <source>
        <dbReference type="SAM" id="MobiDB-lite"/>
    </source>
</evidence>
<keyword evidence="2 4" id="KW-0238">DNA-binding</keyword>
<dbReference type="SUPFAM" id="SSF56349">
    <property type="entry name" value="DNA breaking-rejoining enzymes"/>
    <property type="match status" value="1"/>
</dbReference>
<dbReference type="InterPro" id="IPR010998">
    <property type="entry name" value="Integrase_recombinase_N"/>
</dbReference>
<organism evidence="8 9">
    <name type="scientific">Saccharothrix texasensis</name>
    <dbReference type="NCBI Taxonomy" id="103734"/>
    <lineage>
        <taxon>Bacteria</taxon>
        <taxon>Bacillati</taxon>
        <taxon>Actinomycetota</taxon>
        <taxon>Actinomycetes</taxon>
        <taxon>Pseudonocardiales</taxon>
        <taxon>Pseudonocardiaceae</taxon>
        <taxon>Saccharothrix</taxon>
    </lineage>
</organism>
<feature type="domain" description="Tyr recombinase" evidence="6">
    <location>
        <begin position="132"/>
        <end position="332"/>
    </location>
</feature>
<dbReference type="InterPro" id="IPR002104">
    <property type="entry name" value="Integrase_catalytic"/>
</dbReference>
<evidence type="ECO:0000256" key="4">
    <source>
        <dbReference type="PROSITE-ProRule" id="PRU01248"/>
    </source>
</evidence>
<dbReference type="InterPro" id="IPR044068">
    <property type="entry name" value="CB"/>
</dbReference>
<keyword evidence="3" id="KW-0233">DNA recombination</keyword>
<protein>
    <submittedName>
        <fullName evidence="8">Site-specific recombinase XerD</fullName>
    </submittedName>
</protein>
<comment type="caution">
    <text evidence="8">The sequence shown here is derived from an EMBL/GenBank/DDBJ whole genome shotgun (WGS) entry which is preliminary data.</text>
</comment>
<dbReference type="InterPro" id="IPR004107">
    <property type="entry name" value="Integrase_SAM-like_N"/>
</dbReference>
<dbReference type="GO" id="GO:0015074">
    <property type="term" value="P:DNA integration"/>
    <property type="evidence" value="ECO:0007669"/>
    <property type="project" value="UniProtKB-KW"/>
</dbReference>
<feature type="domain" description="Core-binding (CB)" evidence="7">
    <location>
        <begin position="23"/>
        <end position="103"/>
    </location>
</feature>
<dbReference type="RefSeq" id="WP_170185064.1">
    <property type="nucleotide sequence ID" value="NZ_RJKM01000001.1"/>
</dbReference>
<dbReference type="PROSITE" id="PS51900">
    <property type="entry name" value="CB"/>
    <property type="match status" value="1"/>
</dbReference>
<evidence type="ECO:0000256" key="1">
    <source>
        <dbReference type="ARBA" id="ARBA00022908"/>
    </source>
</evidence>
<dbReference type="EMBL" id="RJKM01000001">
    <property type="protein sequence ID" value="ROP37438.1"/>
    <property type="molecule type" value="Genomic_DNA"/>
</dbReference>
<evidence type="ECO:0000259" key="6">
    <source>
        <dbReference type="PROSITE" id="PS51898"/>
    </source>
</evidence>
<dbReference type="PANTHER" id="PTHR34605">
    <property type="entry name" value="PHAGE_INTEGRASE DOMAIN-CONTAINING PROTEIN"/>
    <property type="match status" value="1"/>
</dbReference>
<dbReference type="InterPro" id="IPR052925">
    <property type="entry name" value="Phage_Integrase-like_Recomb"/>
</dbReference>
<keyword evidence="9" id="KW-1185">Reference proteome</keyword>
<dbReference type="Gene3D" id="1.10.150.130">
    <property type="match status" value="1"/>
</dbReference>
<dbReference type="SUPFAM" id="SSF47823">
    <property type="entry name" value="lambda integrase-like, N-terminal domain"/>
    <property type="match status" value="1"/>
</dbReference>
<dbReference type="Gene3D" id="1.10.443.10">
    <property type="entry name" value="Intergrase catalytic core"/>
    <property type="match status" value="1"/>
</dbReference>
<name>A0A3N1H4N2_9PSEU</name>
<evidence type="ECO:0000256" key="2">
    <source>
        <dbReference type="ARBA" id="ARBA00023125"/>
    </source>
</evidence>
<keyword evidence="1" id="KW-0229">DNA integration</keyword>
<dbReference type="AlphaFoldDB" id="A0A3N1H4N2"/>
<dbReference type="GO" id="GO:0003677">
    <property type="term" value="F:DNA binding"/>
    <property type="evidence" value="ECO:0007669"/>
    <property type="project" value="UniProtKB-UniRule"/>
</dbReference>
<gene>
    <name evidence="8" type="ORF">EDD40_2751</name>
</gene>
<dbReference type="PROSITE" id="PS51898">
    <property type="entry name" value="TYR_RECOMBINASE"/>
    <property type="match status" value="1"/>
</dbReference>
<dbReference type="InterPro" id="IPR011010">
    <property type="entry name" value="DNA_brk_join_enz"/>
</dbReference>
<evidence type="ECO:0000259" key="7">
    <source>
        <dbReference type="PROSITE" id="PS51900"/>
    </source>
</evidence>
<dbReference type="Pfam" id="PF02899">
    <property type="entry name" value="Phage_int_SAM_1"/>
    <property type="match status" value="1"/>
</dbReference>
<evidence type="ECO:0000313" key="9">
    <source>
        <dbReference type="Proteomes" id="UP000268727"/>
    </source>
</evidence>
<dbReference type="Proteomes" id="UP000268727">
    <property type="component" value="Unassembled WGS sequence"/>
</dbReference>
<evidence type="ECO:0000313" key="8">
    <source>
        <dbReference type="EMBL" id="ROP37438.1"/>
    </source>
</evidence>
<dbReference type="Pfam" id="PF00589">
    <property type="entry name" value="Phage_integrase"/>
    <property type="match status" value="1"/>
</dbReference>
<reference evidence="8 9" key="1">
    <citation type="submission" date="2018-11" db="EMBL/GenBank/DDBJ databases">
        <title>Sequencing the genomes of 1000 actinobacteria strains.</title>
        <authorList>
            <person name="Klenk H.-P."/>
        </authorList>
    </citation>
    <scope>NUCLEOTIDE SEQUENCE [LARGE SCALE GENOMIC DNA]</scope>
    <source>
        <strain evidence="8 9">DSM 44231</strain>
    </source>
</reference>
<sequence length="336" mass="36047">MGTSVERVDGVGGEVDRHRPADRSLSESTRRRLREAVPDNTRRAYSRIAEEFGDWCARHGRTPLPATAETLTEYVSYLADAGKGASTIEQAVAAIRSLHRTAGHANAPDTEGARLVLRAHRRELAESGERARKAPPVTIESLRRMIDACDPATPTGLRDRVVLVLGLAMMGRRSELVALELSDVRETSDGLEVLVRKSKTDQDALGVEVAIPRGSHPDTDPVRVVKAWTDALAERGVTSGRLLRSVDRHGRIGGNLSTNAVATIVKAAAVRAGLPDAESYSAHSLRAGGATSAYRAGAPVSVIAAHGRWKEGSPVVLGYVRAVDKWKDNPMRGVGL</sequence>
<dbReference type="PANTHER" id="PTHR34605:SF4">
    <property type="entry name" value="DNA ADENINE METHYLTRANSFERASE"/>
    <property type="match status" value="1"/>
</dbReference>
<dbReference type="CDD" id="cd00799">
    <property type="entry name" value="INT_Cre_C"/>
    <property type="match status" value="1"/>
</dbReference>
<accession>A0A3N1H4N2</accession>
<feature type="region of interest" description="Disordered" evidence="5">
    <location>
        <begin position="1"/>
        <end position="37"/>
    </location>
</feature>